<sequence length="303" mass="36125">MGYIMIKLKKVKRNQISILRELSSKSNSFNILNQDFFYIYDSLNFIEKFVFKRDVRFIFKDDILSGYIWYDSIENGTFYIKSFYLNDDFINSFKKTDFDLFLLKNEIDTIVCSSDGKNILKEFLNSLDFKPYDESIELIYDLDKYSSMNYDSTLKTESFKENTHEEIRCNIQNSVFHNENRTPLTLKDIYMEEEQDYYIPEASIFVKKDEKYIGYGQIIEDNESGIIVNVGILEEYRGNGYSKFLIDNLLLKSKELGFESIKIKTHKDNTVALNLYKSMGFIEEREVILWRYNKREHYKIANL</sequence>
<feature type="domain" description="N-acetyltransferase" evidence="1">
    <location>
        <begin position="165"/>
        <end position="303"/>
    </location>
</feature>
<evidence type="ECO:0000259" key="1">
    <source>
        <dbReference type="PROSITE" id="PS51186"/>
    </source>
</evidence>
<evidence type="ECO:0000313" key="2">
    <source>
        <dbReference type="EMBL" id="PWL53575.1"/>
    </source>
</evidence>
<comment type="caution">
    <text evidence="2">The sequence shown here is derived from an EMBL/GenBank/DDBJ whole genome shotgun (WGS) entry which is preliminary data.</text>
</comment>
<dbReference type="EMBL" id="QAMZ01000036">
    <property type="protein sequence ID" value="PWL53575.1"/>
    <property type="molecule type" value="Genomic_DNA"/>
</dbReference>
<dbReference type="Proteomes" id="UP000246114">
    <property type="component" value="Unassembled WGS sequence"/>
</dbReference>
<dbReference type="SUPFAM" id="SSF55729">
    <property type="entry name" value="Acyl-CoA N-acyltransferases (Nat)"/>
    <property type="match status" value="1"/>
</dbReference>
<dbReference type="CDD" id="cd04301">
    <property type="entry name" value="NAT_SF"/>
    <property type="match status" value="1"/>
</dbReference>
<dbReference type="OrthoDB" id="1910906at2"/>
<name>A0A316M938_9CLOT</name>
<proteinExistence type="predicted"/>
<dbReference type="Pfam" id="PF00583">
    <property type="entry name" value="Acetyltransf_1"/>
    <property type="match status" value="1"/>
</dbReference>
<gene>
    <name evidence="2" type="ORF">DBY38_07530</name>
</gene>
<evidence type="ECO:0000313" key="3">
    <source>
        <dbReference type="Proteomes" id="UP000246114"/>
    </source>
</evidence>
<dbReference type="InterPro" id="IPR000182">
    <property type="entry name" value="GNAT_dom"/>
</dbReference>
<dbReference type="PROSITE" id="PS51186">
    <property type="entry name" value="GNAT"/>
    <property type="match status" value="1"/>
</dbReference>
<dbReference type="AlphaFoldDB" id="A0A316M938"/>
<dbReference type="GO" id="GO:0016747">
    <property type="term" value="F:acyltransferase activity, transferring groups other than amino-acyl groups"/>
    <property type="evidence" value="ECO:0007669"/>
    <property type="project" value="InterPro"/>
</dbReference>
<keyword evidence="2" id="KW-0808">Transferase</keyword>
<reference evidence="2 3" key="1">
    <citation type="submission" date="2018-03" db="EMBL/GenBank/DDBJ databases">
        <title>The uncultured portion of the human microbiome is neutrally assembled.</title>
        <authorList>
            <person name="Jeraldo P."/>
            <person name="Boardman L."/>
            <person name="White B.A."/>
            <person name="Nelson H."/>
            <person name="Goldenfeld N."/>
            <person name="Chia N."/>
        </authorList>
    </citation>
    <scope>NUCLEOTIDE SEQUENCE [LARGE SCALE GENOMIC DNA]</scope>
    <source>
        <strain evidence="2">CIM:MAG 903</strain>
    </source>
</reference>
<organism evidence="2 3">
    <name type="scientific">Clostridium cadaveris</name>
    <dbReference type="NCBI Taxonomy" id="1529"/>
    <lineage>
        <taxon>Bacteria</taxon>
        <taxon>Bacillati</taxon>
        <taxon>Bacillota</taxon>
        <taxon>Clostridia</taxon>
        <taxon>Eubacteriales</taxon>
        <taxon>Clostridiaceae</taxon>
        <taxon>Clostridium</taxon>
    </lineage>
</organism>
<dbReference type="Gene3D" id="3.40.630.30">
    <property type="match status" value="1"/>
</dbReference>
<protein>
    <submittedName>
        <fullName evidence="2">N-acetyltransferase</fullName>
    </submittedName>
</protein>
<accession>A0A316M938</accession>
<dbReference type="InterPro" id="IPR016181">
    <property type="entry name" value="Acyl_CoA_acyltransferase"/>
</dbReference>